<proteinExistence type="predicted"/>
<dbReference type="GO" id="GO:0016853">
    <property type="term" value="F:isomerase activity"/>
    <property type="evidence" value="ECO:0007669"/>
    <property type="project" value="UniProtKB-KW"/>
</dbReference>
<evidence type="ECO:0000313" key="2">
    <source>
        <dbReference type="EMBL" id="ELY25766.1"/>
    </source>
</evidence>
<dbReference type="Pfam" id="PF01261">
    <property type="entry name" value="AP_endonuc_2"/>
    <property type="match status" value="1"/>
</dbReference>
<accession>L9UM55</accession>
<evidence type="ECO:0000313" key="3">
    <source>
        <dbReference type="Proteomes" id="UP000011585"/>
    </source>
</evidence>
<name>L9UM55_HALBP</name>
<dbReference type="PANTHER" id="PTHR12110">
    <property type="entry name" value="HYDROXYPYRUVATE ISOMERASE"/>
    <property type="match status" value="1"/>
</dbReference>
<dbReference type="AlphaFoldDB" id="L9UM55"/>
<dbReference type="InterPro" id="IPR050312">
    <property type="entry name" value="IolE/XylAMocC-like"/>
</dbReference>
<gene>
    <name evidence="2" type="ORF">C499_12825</name>
</gene>
<dbReference type="Proteomes" id="UP000011585">
    <property type="component" value="Unassembled WGS sequence"/>
</dbReference>
<dbReference type="PANTHER" id="PTHR12110:SF41">
    <property type="entry name" value="INOSOSE DEHYDRATASE"/>
    <property type="match status" value="1"/>
</dbReference>
<evidence type="ECO:0000259" key="1">
    <source>
        <dbReference type="Pfam" id="PF01261"/>
    </source>
</evidence>
<protein>
    <submittedName>
        <fullName evidence="2">Sugar phosphate isomerase/epimerase</fullName>
    </submittedName>
</protein>
<comment type="caution">
    <text evidence="2">The sequence shown here is derived from an EMBL/GenBank/DDBJ whole genome shotgun (WGS) entry which is preliminary data.</text>
</comment>
<dbReference type="InterPro" id="IPR036237">
    <property type="entry name" value="Xyl_isomerase-like_sf"/>
</dbReference>
<sequence length="251" mass="28083">MKYEQIESIRMAQIAIQLYSVHELDDDTATILEHVAETDLDGVEFFRLDEADDIADTLDRTDLGVAGVHVGLESLEDNFAETVDVWSQLGIETFVVPWADPKHFETHETIEALAERLSAIAAKLDQRGYSLHYHNHDHEFVTLDDEYALEILAENAPEVGLELDLGWAGAAGAEPLSLVESYADRIDLLHVKDYDTETGSPAKVGEGDLDLAGVASAVREYDIEWLIYEYEDAPDTYETVEHASESMSYFQ</sequence>
<dbReference type="Gene3D" id="3.20.20.150">
    <property type="entry name" value="Divalent-metal-dependent TIM barrel enzymes"/>
    <property type="match status" value="1"/>
</dbReference>
<keyword evidence="2" id="KW-0413">Isomerase</keyword>
<dbReference type="InterPro" id="IPR013022">
    <property type="entry name" value="Xyl_isomerase-like_TIM-brl"/>
</dbReference>
<dbReference type="EMBL" id="AOHT01000043">
    <property type="protein sequence ID" value="ELY25766.1"/>
    <property type="molecule type" value="Genomic_DNA"/>
</dbReference>
<feature type="domain" description="Xylose isomerase-like TIM barrel" evidence="1">
    <location>
        <begin position="34"/>
        <end position="239"/>
    </location>
</feature>
<organism evidence="2 3">
    <name type="scientific">Halogeometricum borinquense (strain ATCC 700274 / DSM 11551 / JCM 10706 / KCTC 4070 / PR3)</name>
    <dbReference type="NCBI Taxonomy" id="469382"/>
    <lineage>
        <taxon>Archaea</taxon>
        <taxon>Methanobacteriati</taxon>
        <taxon>Methanobacteriota</taxon>
        <taxon>Stenosarchaea group</taxon>
        <taxon>Halobacteria</taxon>
        <taxon>Halobacteriales</taxon>
        <taxon>Haloferacaceae</taxon>
        <taxon>Halogeometricum</taxon>
    </lineage>
</organism>
<reference evidence="2 3" key="1">
    <citation type="journal article" date="2014" name="PLoS Genet.">
        <title>Phylogenetically driven sequencing of extremely halophilic archaea reveals strategies for static and dynamic osmo-response.</title>
        <authorList>
            <person name="Becker E.A."/>
            <person name="Seitzer P.M."/>
            <person name="Tritt A."/>
            <person name="Larsen D."/>
            <person name="Krusor M."/>
            <person name="Yao A.I."/>
            <person name="Wu D."/>
            <person name="Madern D."/>
            <person name="Eisen J.A."/>
            <person name="Darling A.E."/>
            <person name="Facciotti M.T."/>
        </authorList>
    </citation>
    <scope>NUCLEOTIDE SEQUENCE [LARGE SCALE GENOMIC DNA]</scope>
    <source>
        <strain evidence="2 3">DSM 11551</strain>
    </source>
</reference>
<dbReference type="SUPFAM" id="SSF51658">
    <property type="entry name" value="Xylose isomerase-like"/>
    <property type="match status" value="1"/>
</dbReference>